<evidence type="ECO:0000256" key="4">
    <source>
        <dbReference type="ARBA" id="ARBA00048267"/>
    </source>
</evidence>
<accession>A0AA52EGI7</accession>
<evidence type="ECO:0000259" key="8">
    <source>
        <dbReference type="PROSITE" id="PS50110"/>
    </source>
</evidence>
<comment type="catalytic activity">
    <reaction evidence="4 5">
        <text>[protein]-L-glutamate 5-O-methyl ester + H2O = L-glutamyl-[protein] + methanol + H(+)</text>
        <dbReference type="Rhea" id="RHEA:23236"/>
        <dbReference type="Rhea" id="RHEA-COMP:10208"/>
        <dbReference type="Rhea" id="RHEA-COMP:10311"/>
        <dbReference type="ChEBI" id="CHEBI:15377"/>
        <dbReference type="ChEBI" id="CHEBI:15378"/>
        <dbReference type="ChEBI" id="CHEBI:17790"/>
        <dbReference type="ChEBI" id="CHEBI:29973"/>
        <dbReference type="ChEBI" id="CHEBI:82795"/>
        <dbReference type="EC" id="3.1.1.61"/>
    </reaction>
</comment>
<dbReference type="InterPro" id="IPR008248">
    <property type="entry name" value="CheB-like"/>
</dbReference>
<dbReference type="InterPro" id="IPR035909">
    <property type="entry name" value="CheB_C"/>
</dbReference>
<dbReference type="NCBIfam" id="NF009206">
    <property type="entry name" value="PRK12555.1"/>
    <property type="match status" value="1"/>
</dbReference>
<evidence type="ECO:0000256" key="7">
    <source>
        <dbReference type="PROSITE-ProRule" id="PRU00169"/>
    </source>
</evidence>
<dbReference type="EMBL" id="CP123872">
    <property type="protein sequence ID" value="WND02104.1"/>
    <property type="molecule type" value="Genomic_DNA"/>
</dbReference>
<dbReference type="SMART" id="SM00448">
    <property type="entry name" value="REC"/>
    <property type="match status" value="1"/>
</dbReference>
<comment type="PTM">
    <text evidence="5">Phosphorylated by CheA. Phosphorylation of the N-terminal regulatory domain activates the methylesterase activity.</text>
</comment>
<evidence type="ECO:0000256" key="1">
    <source>
        <dbReference type="ARBA" id="ARBA00022490"/>
    </source>
</evidence>
<dbReference type="Proteomes" id="UP001268683">
    <property type="component" value="Chromosome"/>
</dbReference>
<feature type="active site" evidence="5 6">
    <location>
        <position position="193"/>
    </location>
</feature>
<dbReference type="GO" id="GO:0006935">
    <property type="term" value="P:chemotaxis"/>
    <property type="evidence" value="ECO:0007669"/>
    <property type="project" value="UniProtKB-UniRule"/>
</dbReference>
<evidence type="ECO:0000256" key="6">
    <source>
        <dbReference type="PROSITE-ProRule" id="PRU00050"/>
    </source>
</evidence>
<dbReference type="GO" id="GO:0008984">
    <property type="term" value="F:protein-glutamate methylesterase activity"/>
    <property type="evidence" value="ECO:0007669"/>
    <property type="project" value="UniProtKB-UniRule"/>
</dbReference>
<keyword evidence="1 5" id="KW-0963">Cytoplasm</keyword>
<feature type="modified residue" description="4-aspartylphosphate" evidence="5 7">
    <location>
        <position position="57"/>
    </location>
</feature>
<evidence type="ECO:0000259" key="9">
    <source>
        <dbReference type="PROSITE" id="PS50122"/>
    </source>
</evidence>
<keyword evidence="11" id="KW-1185">Reference proteome</keyword>
<name>A0AA52EGI7_9PROT</name>
<comment type="catalytic activity">
    <reaction evidence="5">
        <text>L-glutaminyl-[protein] + H2O = L-glutamyl-[protein] + NH4(+)</text>
        <dbReference type="Rhea" id="RHEA:16441"/>
        <dbReference type="Rhea" id="RHEA-COMP:10207"/>
        <dbReference type="Rhea" id="RHEA-COMP:10208"/>
        <dbReference type="ChEBI" id="CHEBI:15377"/>
        <dbReference type="ChEBI" id="CHEBI:28938"/>
        <dbReference type="ChEBI" id="CHEBI:29973"/>
        <dbReference type="ChEBI" id="CHEBI:30011"/>
        <dbReference type="EC" id="3.5.1.44"/>
    </reaction>
</comment>
<comment type="similarity">
    <text evidence="5">Belongs to the CheB family.</text>
</comment>
<dbReference type="NCBIfam" id="NF001965">
    <property type="entry name" value="PRK00742.1"/>
    <property type="match status" value="1"/>
</dbReference>
<organism evidence="10 11">
    <name type="scientific">Temperatibacter marinus</name>
    <dbReference type="NCBI Taxonomy" id="1456591"/>
    <lineage>
        <taxon>Bacteria</taxon>
        <taxon>Pseudomonadati</taxon>
        <taxon>Pseudomonadota</taxon>
        <taxon>Alphaproteobacteria</taxon>
        <taxon>Kordiimonadales</taxon>
        <taxon>Temperatibacteraceae</taxon>
        <taxon>Temperatibacter</taxon>
    </lineage>
</organism>
<dbReference type="EC" id="3.5.1.44" evidence="5"/>
<dbReference type="PANTHER" id="PTHR42872:SF6">
    <property type="entry name" value="PROTEIN-GLUTAMATE METHYLESTERASE_PROTEIN-GLUTAMINE GLUTAMINASE"/>
    <property type="match status" value="1"/>
</dbReference>
<evidence type="ECO:0000256" key="5">
    <source>
        <dbReference type="HAMAP-Rule" id="MF_00099"/>
    </source>
</evidence>
<gene>
    <name evidence="5" type="primary">cheB</name>
    <name evidence="10" type="ORF">QGN29_11145</name>
</gene>
<keyword evidence="2 5" id="KW-0145">Chemotaxis</keyword>
<evidence type="ECO:0000256" key="2">
    <source>
        <dbReference type="ARBA" id="ARBA00022500"/>
    </source>
</evidence>
<dbReference type="CDD" id="cd16432">
    <property type="entry name" value="CheB_Rec"/>
    <property type="match status" value="1"/>
</dbReference>
<proteinExistence type="inferred from homology"/>
<evidence type="ECO:0000313" key="11">
    <source>
        <dbReference type="Proteomes" id="UP001268683"/>
    </source>
</evidence>
<dbReference type="InterPro" id="IPR000673">
    <property type="entry name" value="Sig_transdc_resp-reg_Me-estase"/>
</dbReference>
<dbReference type="Gene3D" id="3.40.50.180">
    <property type="entry name" value="Methylesterase CheB, C-terminal domain"/>
    <property type="match status" value="1"/>
</dbReference>
<keyword evidence="5 7" id="KW-0597">Phosphoprotein</keyword>
<dbReference type="Pfam" id="PF01339">
    <property type="entry name" value="CheB_methylest"/>
    <property type="match status" value="1"/>
</dbReference>
<dbReference type="EC" id="3.1.1.61" evidence="5"/>
<dbReference type="GO" id="GO:0005737">
    <property type="term" value="C:cytoplasm"/>
    <property type="evidence" value="ECO:0007669"/>
    <property type="project" value="UniProtKB-SubCell"/>
</dbReference>
<dbReference type="CDD" id="cd17541">
    <property type="entry name" value="REC_CheB-like"/>
    <property type="match status" value="1"/>
</dbReference>
<dbReference type="KEGG" id="tmk:QGN29_11145"/>
<dbReference type="PROSITE" id="PS50110">
    <property type="entry name" value="RESPONSE_REGULATORY"/>
    <property type="match status" value="1"/>
</dbReference>
<evidence type="ECO:0000313" key="10">
    <source>
        <dbReference type="EMBL" id="WND02104.1"/>
    </source>
</evidence>
<protein>
    <recommendedName>
        <fullName evidence="5">Protein-glutamate methylesterase/protein-glutamine glutaminase</fullName>
        <ecNumber evidence="5">3.1.1.61</ecNumber>
        <ecNumber evidence="5">3.5.1.44</ecNumber>
    </recommendedName>
</protein>
<dbReference type="InterPro" id="IPR001789">
    <property type="entry name" value="Sig_transdc_resp-reg_receiver"/>
</dbReference>
<dbReference type="SUPFAM" id="SSF52172">
    <property type="entry name" value="CheY-like"/>
    <property type="match status" value="1"/>
</dbReference>
<dbReference type="HAMAP" id="MF_00099">
    <property type="entry name" value="CheB_chemtxs"/>
    <property type="match status" value="1"/>
</dbReference>
<dbReference type="Pfam" id="PF00072">
    <property type="entry name" value="Response_reg"/>
    <property type="match status" value="1"/>
</dbReference>
<feature type="domain" description="Response regulatory" evidence="8">
    <location>
        <begin position="6"/>
        <end position="123"/>
    </location>
</feature>
<comment type="subcellular location">
    <subcellularLocation>
        <location evidence="5">Cytoplasm</location>
    </subcellularLocation>
</comment>
<feature type="active site" evidence="5 6">
    <location>
        <position position="167"/>
    </location>
</feature>
<feature type="domain" description="CheB-type methylesterase" evidence="9">
    <location>
        <begin position="155"/>
        <end position="340"/>
    </location>
</feature>
<evidence type="ECO:0000256" key="3">
    <source>
        <dbReference type="ARBA" id="ARBA00022801"/>
    </source>
</evidence>
<comment type="function">
    <text evidence="5">Involved in chemotaxis. Part of a chemotaxis signal transduction system that modulates chemotaxis in response to various stimuli. Catalyzes the demethylation of specific methylglutamate residues introduced into the chemoreceptors (methyl-accepting chemotaxis proteins or MCP) by CheR. Also mediates the irreversible deamidation of specific glutamine residues to glutamic acid.</text>
</comment>
<feature type="active site" evidence="5 6">
    <location>
        <position position="289"/>
    </location>
</feature>
<dbReference type="Gene3D" id="3.40.50.2300">
    <property type="match status" value="1"/>
</dbReference>
<dbReference type="PROSITE" id="PS50122">
    <property type="entry name" value="CHEB"/>
    <property type="match status" value="1"/>
</dbReference>
<dbReference type="PIRSF" id="PIRSF000876">
    <property type="entry name" value="RR_chemtxs_CheB"/>
    <property type="match status" value="1"/>
</dbReference>
<dbReference type="GO" id="GO:0050568">
    <property type="term" value="F:protein-glutamine glutaminase activity"/>
    <property type="evidence" value="ECO:0007669"/>
    <property type="project" value="UniProtKB-UniRule"/>
</dbReference>
<comment type="domain">
    <text evidence="5">Contains a C-terminal catalytic domain, and an N-terminal region which modulates catalytic activity.</text>
</comment>
<dbReference type="GO" id="GO:0000156">
    <property type="term" value="F:phosphorelay response regulator activity"/>
    <property type="evidence" value="ECO:0007669"/>
    <property type="project" value="InterPro"/>
</dbReference>
<dbReference type="InterPro" id="IPR011006">
    <property type="entry name" value="CheY-like_superfamily"/>
</dbReference>
<dbReference type="PANTHER" id="PTHR42872">
    <property type="entry name" value="PROTEIN-GLUTAMATE METHYLESTERASE/PROTEIN-GLUTAMINE GLUTAMINASE"/>
    <property type="match status" value="1"/>
</dbReference>
<dbReference type="RefSeq" id="WP_310797939.1">
    <property type="nucleotide sequence ID" value="NZ_CP123872.1"/>
</dbReference>
<keyword evidence="3 5" id="KW-0378">Hydrolase</keyword>
<dbReference type="SUPFAM" id="SSF52738">
    <property type="entry name" value="Methylesterase CheB, C-terminal domain"/>
    <property type="match status" value="1"/>
</dbReference>
<dbReference type="AlphaFoldDB" id="A0AA52EGI7"/>
<reference evidence="10" key="1">
    <citation type="submission" date="2023-04" db="EMBL/GenBank/DDBJ databases">
        <title>Complete genome sequence of Temperatibacter marinus.</title>
        <authorList>
            <person name="Rong J.-C."/>
            <person name="Yi M.-L."/>
            <person name="Zhao Q."/>
        </authorList>
    </citation>
    <scope>NUCLEOTIDE SEQUENCE</scope>
    <source>
        <strain evidence="10">NBRC 110045</strain>
    </source>
</reference>
<sequence>MTETIKILICDDSALIRSILTAILSAEADMEVVGTAIHAKDAREKIKKFNPDVLTLDIEMPGMDGLSFLEKIMTLRPMPVVMISSLTQKGTASTMKAMELGVFEVVGKPTHGLKEKFDIISDDIVSKVRAAATGKVSPINRDAFLDKPEDGIKQTSTEFDLIAIGSSTGGVVAIKEIIPYLSKYSPPVVITQHMPPGYIESLAKRLNEHSKVTVKEAEDNETLQTGYVYIAPGDQHLEVIRSGAIMKTKLSDGETVSGHKPSVDVLFNSIANLSLCKAIGIILTGMGKDGAQGLLSMRERGSKTIGQDEATSVVYGMPKAASEIGAVEDVLPLQKIHTELKALCWPEQR</sequence>